<dbReference type="AlphaFoldDB" id="A0A3A3YNJ8"/>
<gene>
    <name evidence="2" type="ORF">D5H78_17870</name>
</gene>
<dbReference type="Gene3D" id="3.30.70.100">
    <property type="match status" value="1"/>
</dbReference>
<comment type="caution">
    <text evidence="2">The sequence shown here is derived from an EMBL/GenBank/DDBJ whole genome shotgun (WGS) entry which is preliminary data.</text>
</comment>
<proteinExistence type="predicted"/>
<reference evidence="2 3" key="1">
    <citation type="submission" date="2018-09" db="EMBL/GenBank/DDBJ databases">
        <title>YIM 75000 draft genome.</title>
        <authorList>
            <person name="Tang S."/>
            <person name="Feng Y."/>
        </authorList>
    </citation>
    <scope>NUCLEOTIDE SEQUENCE [LARGE SCALE GENOMIC DNA]</scope>
    <source>
        <strain evidence="2 3">YIM 75000</strain>
    </source>
</reference>
<protein>
    <submittedName>
        <fullName evidence="2">DUF1330 domain-containing protein</fullName>
    </submittedName>
</protein>
<dbReference type="EMBL" id="QZEZ01000011">
    <property type="protein sequence ID" value="RJK92971.1"/>
    <property type="molecule type" value="Genomic_DNA"/>
</dbReference>
<evidence type="ECO:0000259" key="1">
    <source>
        <dbReference type="Pfam" id="PF07045"/>
    </source>
</evidence>
<dbReference type="RefSeq" id="WP_119951857.1">
    <property type="nucleotide sequence ID" value="NZ_QZEZ01000011.1"/>
</dbReference>
<dbReference type="OrthoDB" id="9806380at2"/>
<organism evidence="2 3">
    <name type="scientific">Vallicoccus soli</name>
    <dbReference type="NCBI Taxonomy" id="2339232"/>
    <lineage>
        <taxon>Bacteria</taxon>
        <taxon>Bacillati</taxon>
        <taxon>Actinomycetota</taxon>
        <taxon>Actinomycetes</taxon>
        <taxon>Motilibacterales</taxon>
        <taxon>Vallicoccaceae</taxon>
        <taxon>Vallicoccus</taxon>
    </lineage>
</organism>
<keyword evidence="3" id="KW-1185">Reference proteome</keyword>
<feature type="domain" description="DUF1330" evidence="1">
    <location>
        <begin position="3"/>
        <end position="97"/>
    </location>
</feature>
<dbReference type="InterPro" id="IPR010753">
    <property type="entry name" value="DUF1330"/>
</dbReference>
<dbReference type="InterPro" id="IPR011008">
    <property type="entry name" value="Dimeric_a/b-barrel"/>
</dbReference>
<dbReference type="PANTHER" id="PTHR41521:SF4">
    <property type="entry name" value="BLR0684 PROTEIN"/>
    <property type="match status" value="1"/>
</dbReference>
<dbReference type="PANTHER" id="PTHR41521">
    <property type="match status" value="1"/>
</dbReference>
<dbReference type="Pfam" id="PF07045">
    <property type="entry name" value="DUF1330"/>
    <property type="match status" value="1"/>
</dbReference>
<evidence type="ECO:0000313" key="2">
    <source>
        <dbReference type="EMBL" id="RJK92971.1"/>
    </source>
</evidence>
<sequence length="121" mass="13077">MTAYALARLQRPAEPVHPEVLDYLREIDGTLEPFGGRFLVHGAPVDVREGDWQGDVVLIAFPDLASARAWYGSPAYVAIRRWRTDHIAGDAVLVDGVGPGHRATDLTAALSAPADPGRPPR</sequence>
<dbReference type="Proteomes" id="UP000265614">
    <property type="component" value="Unassembled WGS sequence"/>
</dbReference>
<dbReference type="SUPFAM" id="SSF54909">
    <property type="entry name" value="Dimeric alpha+beta barrel"/>
    <property type="match status" value="1"/>
</dbReference>
<evidence type="ECO:0000313" key="3">
    <source>
        <dbReference type="Proteomes" id="UP000265614"/>
    </source>
</evidence>
<accession>A0A3A3YNJ8</accession>
<name>A0A3A3YNJ8_9ACTN</name>